<feature type="compositionally biased region" description="Low complexity" evidence="4">
    <location>
        <begin position="181"/>
        <end position="198"/>
    </location>
</feature>
<name>U5H4W5_USTV1</name>
<feature type="compositionally biased region" description="Low complexity" evidence="4">
    <location>
        <begin position="99"/>
        <end position="117"/>
    </location>
</feature>
<dbReference type="InterPro" id="IPR003607">
    <property type="entry name" value="HD/PDEase_dom"/>
</dbReference>
<evidence type="ECO:0000256" key="3">
    <source>
        <dbReference type="RuleBase" id="RU363067"/>
    </source>
</evidence>
<reference evidence="6" key="2">
    <citation type="submission" date="2010-11" db="EMBL/GenBank/DDBJ databases">
        <authorList>
            <consortium name="The Broad Institute Genome Sequencing Platform"/>
            <person name="Earl A."/>
            <person name="Ward D."/>
            <person name="Feldgarden M."/>
            <person name="Gevers D."/>
            <person name="Butler R."/>
            <person name="Young S.K."/>
            <person name="Zeng Q."/>
            <person name="Gargeya S."/>
            <person name="Fitzgerald M."/>
            <person name="Haas B."/>
            <person name="Abouelleil A."/>
            <person name="Alvarado L."/>
            <person name="Arachchi H.M."/>
            <person name="Berlin A."/>
            <person name="Brown A."/>
            <person name="Chapman S.B."/>
            <person name="Chen Z."/>
            <person name="Dunbar C."/>
            <person name="Freedman E."/>
            <person name="Gearin G."/>
            <person name="Gellesch M."/>
            <person name="Goldberg J."/>
            <person name="Griggs A."/>
            <person name="Gujja S."/>
            <person name="Heilman E."/>
            <person name="Heiman D."/>
            <person name="Howarth C."/>
            <person name="Larson L."/>
            <person name="Lui A."/>
            <person name="MacDonald P.J.P."/>
            <person name="Mehta T."/>
            <person name="Montmayeur A."/>
            <person name="Murphy C."/>
            <person name="Neiman D."/>
            <person name="Pearson M."/>
            <person name="Priest M."/>
            <person name="Roberts A."/>
            <person name="Saif S."/>
            <person name="Shea T."/>
            <person name="Shenoy N."/>
            <person name="Sisk P."/>
            <person name="Stolte C."/>
            <person name="Sykes S."/>
            <person name="White J."/>
            <person name="Yandava C."/>
            <person name="Wortman J."/>
            <person name="Nusbaum C."/>
            <person name="Birren B."/>
        </authorList>
    </citation>
    <scope>NUCLEOTIDE SEQUENCE</scope>
    <source>
        <strain evidence="6">P1A1 Lamole</strain>
    </source>
</reference>
<dbReference type="Proteomes" id="UP000017200">
    <property type="component" value="Unassembled WGS sequence"/>
</dbReference>
<feature type="region of interest" description="Disordered" evidence="4">
    <location>
        <begin position="340"/>
        <end position="384"/>
    </location>
</feature>
<dbReference type="EMBL" id="AEIJ01000229">
    <property type="status" value="NOT_ANNOTATED_CDS"/>
    <property type="molecule type" value="Genomic_DNA"/>
</dbReference>
<evidence type="ECO:0000256" key="2">
    <source>
        <dbReference type="ARBA" id="ARBA00022801"/>
    </source>
</evidence>
<dbReference type="PANTHER" id="PTHR11347">
    <property type="entry name" value="CYCLIC NUCLEOTIDE PHOSPHODIESTERASE"/>
    <property type="match status" value="1"/>
</dbReference>
<protein>
    <recommendedName>
        <fullName evidence="3">Phosphodiesterase</fullName>
        <ecNumber evidence="3">3.1.4.-</ecNumber>
    </recommendedName>
</protein>
<dbReference type="SUPFAM" id="SSF109604">
    <property type="entry name" value="HD-domain/PDEase-like"/>
    <property type="match status" value="1"/>
</dbReference>
<reference evidence="6 8" key="3">
    <citation type="journal article" date="2015" name="BMC Genomics">
        <title>Sex and parasites: genomic and transcriptomic analysis of Microbotryum lychnidis-dioicae, the biotrophic and plant-castrating anther smut fungus.</title>
        <authorList>
            <person name="Perlin M.H."/>
            <person name="Amselem J."/>
            <person name="Fontanillas E."/>
            <person name="Toh S.S."/>
            <person name="Chen Z."/>
            <person name="Goldberg J."/>
            <person name="Duplessis S."/>
            <person name="Henrissat B."/>
            <person name="Young S."/>
            <person name="Zeng Q."/>
            <person name="Aguileta G."/>
            <person name="Petit E."/>
            <person name="Badouin H."/>
            <person name="Andrews J."/>
            <person name="Razeeq D."/>
            <person name="Gabaldon T."/>
            <person name="Quesneville H."/>
            <person name="Giraud T."/>
            <person name="Hood M.E."/>
            <person name="Schultz D.J."/>
            <person name="Cuomo C.A."/>
        </authorList>
    </citation>
    <scope>NUCLEOTIDE SEQUENCE [LARGE SCALE GENOMIC DNA]</scope>
    <source>
        <strain evidence="8">p1A1 Lamole</strain>
        <strain evidence="6">P1A1 Lamole</strain>
    </source>
</reference>
<comment type="similarity">
    <text evidence="3">Belongs to the cyclic nucleotide phosphodiesterase family.</text>
</comment>
<gene>
    <name evidence="6" type="ORF">MVLG_02350</name>
</gene>
<feature type="compositionally biased region" description="Low complexity" evidence="4">
    <location>
        <begin position="129"/>
        <end position="153"/>
    </location>
</feature>
<feature type="compositionally biased region" description="Pro residues" evidence="4">
    <location>
        <begin position="847"/>
        <end position="867"/>
    </location>
</feature>
<dbReference type="PROSITE" id="PS51845">
    <property type="entry name" value="PDEASE_I_2"/>
    <property type="match status" value="1"/>
</dbReference>
<dbReference type="InterPro" id="IPR023174">
    <property type="entry name" value="PDEase_CS"/>
</dbReference>
<feature type="region of interest" description="Disordered" evidence="4">
    <location>
        <begin position="808"/>
        <end position="898"/>
    </location>
</feature>
<dbReference type="HOGENOM" id="CLU_303064_0_0_1"/>
<dbReference type="Gene3D" id="1.10.1300.10">
    <property type="entry name" value="3'5'-cyclic nucleotide phosphodiesterase, catalytic domain"/>
    <property type="match status" value="1"/>
</dbReference>
<dbReference type="GO" id="GO:0007165">
    <property type="term" value="P:signal transduction"/>
    <property type="evidence" value="ECO:0007669"/>
    <property type="project" value="InterPro"/>
</dbReference>
<feature type="compositionally biased region" description="Basic and acidic residues" evidence="4">
    <location>
        <begin position="348"/>
        <end position="364"/>
    </location>
</feature>
<feature type="compositionally biased region" description="Low complexity" evidence="4">
    <location>
        <begin position="246"/>
        <end position="259"/>
    </location>
</feature>
<dbReference type="EC" id="3.1.4.-" evidence="3"/>
<dbReference type="Pfam" id="PF00233">
    <property type="entry name" value="PDEase_I"/>
    <property type="match status" value="1"/>
</dbReference>
<dbReference type="OMA" id="ENFHTVT"/>
<dbReference type="EMBL" id="GL541660">
    <property type="protein sequence ID" value="KDE07303.1"/>
    <property type="molecule type" value="Genomic_DNA"/>
</dbReference>
<sequence>MFTNPFAQGASSKAAPSLGSGATTVLHPLVTRASYPLLPPNVRSRSSANKLGSITTADGLHALNCPASTLNLSSSSGSDSSPSPTTYSASSDITFVSPFASTSKSSSPSPPITTSMPRESARRSGGLMADRGAGSAVAGSSGSSASASASAYPDGPPAGDPSSPASTGRERLSISISPRKASIISTSSSTRTRSASRAGSADFSALMAHSSPGSRRASLGGTPSPLRSPAAPSAQAQPFFTNYTNPPSTTSGATGAPSSTFVTRQQFDFMRRRSVDVGVLGVGMHRQGNGAPSRRVREAVGPDAGDKEFGLVGAGAKGGKDRLLGRHLASLLAHSLSLCSEPQPPPTDKVHFDTDPLASDEGRIPTKVLPPIPGSVDSSPSASRNTSVSMGSLSFSAAGSSLFERIDEPAGAVPSLHASAPSAPKATSFPVISEAKRCKLIASLQSWSFNAMGHSSDDLLSCVGIIFEGVRNMEDVDFDLTQFRLLLLLLRSAYHARNGYHNFSHATDVTQACYSFLVRMGLAPPLYLLCEDDYDANLGEGRRKWRRNRAVEESGMGELLRPMDVFALMVAAIGHDVGHPGLSNAYMINARTPVAQIYDSSVLENFHTVTLIHMLRRSGFGHLLGGGFGCLGENATEFRKVLEASILATDMSRHFSFVNEITDLGRRFGERRESDLGSLESDRLLLCSGLMKCADISNPTRPHRISRAWSTALLEEWSVQAAIERQYGLPISVMTIDHVDTKAQAKSQVGFIDFFAKPLFDAMAKVVDEFADFAEKLRDGRIAWEAISLQGDEAFRQAPLVKEFELSPAPVPRAPSRNLSGAPAEGGVEDESPATPRIDSHSGAPRPSSPLPPSAATPQPGKTPPSLPSSRGHPDDSVPPVPVRPIPVQGRPSPIRPDHIVRHNRQFSSESSSSTNLSPLSPLFPASVSSIATGTSVTASTPSEYASPFPTARGGLGHPSAQLSDLSASFKATCGGACTTTTAMCEACARKIEAVAVRRGSLGRALAGIEQREAEELEQAEYDGEDAVIETDPSIWPPYPFMPTRASAQSPLASAMG</sequence>
<reference evidence="7" key="4">
    <citation type="submission" date="2015-06" db="UniProtKB">
        <authorList>
            <consortium name="EnsemblFungi"/>
        </authorList>
    </citation>
    <scope>IDENTIFICATION</scope>
</reference>
<dbReference type="GO" id="GO:0004114">
    <property type="term" value="F:3',5'-cyclic-nucleotide phosphodiesterase activity"/>
    <property type="evidence" value="ECO:0007669"/>
    <property type="project" value="InterPro"/>
</dbReference>
<proteinExistence type="inferred from homology"/>
<evidence type="ECO:0000256" key="4">
    <source>
        <dbReference type="SAM" id="MobiDB-lite"/>
    </source>
</evidence>
<keyword evidence="1 3" id="KW-0479">Metal-binding</keyword>
<keyword evidence="2 3" id="KW-0378">Hydrolase</keyword>
<dbReference type="PROSITE" id="PS00126">
    <property type="entry name" value="PDEASE_I_1"/>
    <property type="match status" value="1"/>
</dbReference>
<dbReference type="STRING" id="683840.U5H4W5"/>
<dbReference type="InParanoid" id="U5H4W5"/>
<dbReference type="InterPro" id="IPR002073">
    <property type="entry name" value="PDEase_catalytic_dom"/>
</dbReference>
<evidence type="ECO:0000313" key="6">
    <source>
        <dbReference type="EMBL" id="KDE07303.1"/>
    </source>
</evidence>
<evidence type="ECO:0000259" key="5">
    <source>
        <dbReference type="PROSITE" id="PS51845"/>
    </source>
</evidence>
<dbReference type="AlphaFoldDB" id="U5H4W5"/>
<dbReference type="SMART" id="SM00471">
    <property type="entry name" value="HDc"/>
    <property type="match status" value="1"/>
</dbReference>
<evidence type="ECO:0000256" key="1">
    <source>
        <dbReference type="ARBA" id="ARBA00022723"/>
    </source>
</evidence>
<organism evidence="6">
    <name type="scientific">Microbotryum lychnidis-dioicae (strain p1A1 Lamole / MvSl-1064)</name>
    <name type="common">Anther smut fungus</name>
    <dbReference type="NCBI Taxonomy" id="683840"/>
    <lineage>
        <taxon>Eukaryota</taxon>
        <taxon>Fungi</taxon>
        <taxon>Dikarya</taxon>
        <taxon>Basidiomycota</taxon>
        <taxon>Pucciniomycotina</taxon>
        <taxon>Microbotryomycetes</taxon>
        <taxon>Microbotryales</taxon>
        <taxon>Microbotryaceae</taxon>
        <taxon>Microbotryum</taxon>
    </lineage>
</organism>
<feature type="compositionally biased region" description="Polar residues" evidence="4">
    <location>
        <begin position="1"/>
        <end position="11"/>
    </location>
</feature>
<dbReference type="OrthoDB" id="546632at2759"/>
<feature type="compositionally biased region" description="Low complexity" evidence="4">
    <location>
        <begin position="223"/>
        <end position="238"/>
    </location>
</feature>
<dbReference type="CDD" id="cd00077">
    <property type="entry name" value="HDc"/>
    <property type="match status" value="1"/>
</dbReference>
<dbReference type="GO" id="GO:0046872">
    <property type="term" value="F:metal ion binding"/>
    <property type="evidence" value="ECO:0007669"/>
    <property type="project" value="UniProtKB-KW"/>
</dbReference>
<dbReference type="InterPro" id="IPR036971">
    <property type="entry name" value="PDEase_catalytic_dom_sf"/>
</dbReference>
<evidence type="ECO:0000313" key="7">
    <source>
        <dbReference type="EnsemblFungi" id="MVLG_02350T0"/>
    </source>
</evidence>
<keyword evidence="8" id="KW-1185">Reference proteome</keyword>
<dbReference type="EnsemblFungi" id="MVLG_02350T0">
    <property type="protein sequence ID" value="MVLG_02350T0"/>
    <property type="gene ID" value="MVLG_02350"/>
</dbReference>
<accession>U5H4W5</accession>
<feature type="domain" description="PDEase" evidence="5">
    <location>
        <begin position="419"/>
        <end position="791"/>
    </location>
</feature>
<feature type="region of interest" description="Disordered" evidence="4">
    <location>
        <begin position="1"/>
        <end position="20"/>
    </location>
</feature>
<evidence type="ECO:0000313" key="8">
    <source>
        <dbReference type="Proteomes" id="UP000017200"/>
    </source>
</evidence>
<comment type="cofactor">
    <cofactor evidence="3">
        <name>a divalent metal cation</name>
        <dbReference type="ChEBI" id="CHEBI:60240"/>
    </cofactor>
    <text evidence="3">Binds 2 divalent metal cations per subunit. Site 1 may preferentially bind zinc ions, while site 2 has a preference for magnesium and/or manganese ions.</text>
</comment>
<feature type="region of interest" description="Disordered" evidence="4">
    <location>
        <begin position="99"/>
        <end position="259"/>
    </location>
</feature>
<reference evidence="8" key="1">
    <citation type="submission" date="2010-11" db="EMBL/GenBank/DDBJ databases">
        <title>The genome sequence of Microbotryum violaceum strain p1A1 Lamole.</title>
        <authorList>
            <person name="Cuomo C."/>
            <person name="Perlin M."/>
            <person name="Young S.K."/>
            <person name="Zeng Q."/>
            <person name="Gargeya S."/>
            <person name="Alvarado L."/>
            <person name="Berlin A."/>
            <person name="Chapman S.B."/>
            <person name="Chen Z."/>
            <person name="Freedman E."/>
            <person name="Gellesch M."/>
            <person name="Goldberg J."/>
            <person name="Griggs A."/>
            <person name="Gujja S."/>
            <person name="Heilman E."/>
            <person name="Heiman D."/>
            <person name="Howarth C."/>
            <person name="Mehta T."/>
            <person name="Neiman D."/>
            <person name="Pearson M."/>
            <person name="Roberts A."/>
            <person name="Saif S."/>
            <person name="Shea T."/>
            <person name="Shenoy N."/>
            <person name="Sisk P."/>
            <person name="Stolte C."/>
            <person name="Sykes S."/>
            <person name="White J."/>
            <person name="Yandava C."/>
            <person name="Haas B."/>
            <person name="Nusbaum C."/>
            <person name="Birren B."/>
        </authorList>
    </citation>
    <scope>NUCLEOTIDE SEQUENCE [LARGE SCALE GENOMIC DNA]</scope>
    <source>
        <strain evidence="8">p1A1 Lamole</strain>
    </source>
</reference>